<gene>
    <name evidence="1" type="ORF">ALC53_08757</name>
</gene>
<dbReference type="EMBL" id="KQ976556">
    <property type="protein sequence ID" value="KYM80756.1"/>
    <property type="molecule type" value="Genomic_DNA"/>
</dbReference>
<dbReference type="Proteomes" id="UP000078540">
    <property type="component" value="Unassembled WGS sequence"/>
</dbReference>
<proteinExistence type="predicted"/>
<evidence type="ECO:0000313" key="2">
    <source>
        <dbReference type="Proteomes" id="UP000078540"/>
    </source>
</evidence>
<accession>A0A195B8C1</accession>
<sequence>MAGHSSIIETETFLRITRERATLKIDFQSSAASEIRFAYFAPSTSVPGTEDSTRTEIRRRCSQIKRNAGSERDRESRMREKRRGWRRVNGEMIVQHRQHESRKSFENSSGRRVKCAEQEEVETKVIRFPFLHPRKRQRRRLVAFSLLNRVLPVIRRHKGSRDEVGKKSSQNKSSENLCRGSPCCHRMRKYLAQSGHSFLRRYLHFSVTLEYASYDFVVFTSQVNALSIHDSRKLHGYSMSEVFLTCTFKYAK</sequence>
<name>A0A195B8C1_9HYME</name>
<evidence type="ECO:0000313" key="1">
    <source>
        <dbReference type="EMBL" id="KYM80756.1"/>
    </source>
</evidence>
<organism evidence="1 2">
    <name type="scientific">Atta colombica</name>
    <dbReference type="NCBI Taxonomy" id="520822"/>
    <lineage>
        <taxon>Eukaryota</taxon>
        <taxon>Metazoa</taxon>
        <taxon>Ecdysozoa</taxon>
        <taxon>Arthropoda</taxon>
        <taxon>Hexapoda</taxon>
        <taxon>Insecta</taxon>
        <taxon>Pterygota</taxon>
        <taxon>Neoptera</taxon>
        <taxon>Endopterygota</taxon>
        <taxon>Hymenoptera</taxon>
        <taxon>Apocrita</taxon>
        <taxon>Aculeata</taxon>
        <taxon>Formicoidea</taxon>
        <taxon>Formicidae</taxon>
        <taxon>Myrmicinae</taxon>
        <taxon>Atta</taxon>
    </lineage>
</organism>
<protein>
    <submittedName>
        <fullName evidence="1">Uncharacterized protein</fullName>
    </submittedName>
</protein>
<reference evidence="1 2" key="1">
    <citation type="submission" date="2015-09" db="EMBL/GenBank/DDBJ databases">
        <title>Atta colombica WGS genome.</title>
        <authorList>
            <person name="Nygaard S."/>
            <person name="Hu H."/>
            <person name="Boomsma J."/>
            <person name="Zhang G."/>
        </authorList>
    </citation>
    <scope>NUCLEOTIDE SEQUENCE [LARGE SCALE GENOMIC DNA]</scope>
    <source>
        <strain evidence="1">Treedump-2</strain>
        <tissue evidence="1">Whole body</tissue>
    </source>
</reference>
<dbReference type="AlphaFoldDB" id="A0A195B8C1"/>
<keyword evidence="2" id="KW-1185">Reference proteome</keyword>